<dbReference type="EC" id="5.1.3.2" evidence="5 10"/>
<dbReference type="EMBL" id="JAHHIF010000012">
    <property type="protein sequence ID" value="MBW4545070.1"/>
    <property type="molecule type" value="Genomic_DNA"/>
</dbReference>
<feature type="domain" description="NAD-dependent epimerase/dehydratase" evidence="11">
    <location>
        <begin position="6"/>
        <end position="257"/>
    </location>
</feature>
<reference evidence="12" key="2">
    <citation type="journal article" date="2022" name="Microbiol. Resour. Announc.">
        <title>Metagenome Sequencing to Explore Phylogenomics of Terrestrial Cyanobacteria.</title>
        <authorList>
            <person name="Ward R.D."/>
            <person name="Stajich J.E."/>
            <person name="Johansen J.R."/>
            <person name="Huntemann M."/>
            <person name="Clum A."/>
            <person name="Foster B."/>
            <person name="Foster B."/>
            <person name="Roux S."/>
            <person name="Palaniappan K."/>
            <person name="Varghese N."/>
            <person name="Mukherjee S."/>
            <person name="Reddy T.B.K."/>
            <person name="Daum C."/>
            <person name="Copeland A."/>
            <person name="Chen I.A."/>
            <person name="Ivanova N.N."/>
            <person name="Kyrpides N.C."/>
            <person name="Shapiro N."/>
            <person name="Eloe-Fadrosh E.A."/>
            <person name="Pietrasiak N."/>
        </authorList>
    </citation>
    <scope>NUCLEOTIDE SEQUENCE</scope>
    <source>
        <strain evidence="12">CPER-KK1</strain>
    </source>
</reference>
<keyword evidence="7 10" id="KW-0520">NAD</keyword>
<accession>A0A951U9M8</accession>
<organism evidence="12 13">
    <name type="scientific">Symplocastrum torsivum CPER-KK1</name>
    <dbReference type="NCBI Taxonomy" id="450513"/>
    <lineage>
        <taxon>Bacteria</taxon>
        <taxon>Bacillati</taxon>
        <taxon>Cyanobacteriota</taxon>
        <taxon>Cyanophyceae</taxon>
        <taxon>Oscillatoriophycideae</taxon>
        <taxon>Oscillatoriales</taxon>
        <taxon>Microcoleaceae</taxon>
        <taxon>Symplocastrum</taxon>
    </lineage>
</organism>
<evidence type="ECO:0000256" key="4">
    <source>
        <dbReference type="ARBA" id="ARBA00007637"/>
    </source>
</evidence>
<dbReference type="CDD" id="cd05247">
    <property type="entry name" value="UDP_G4E_1_SDR_e"/>
    <property type="match status" value="1"/>
</dbReference>
<name>A0A951U9M8_9CYAN</name>
<comment type="subunit">
    <text evidence="10">Homodimer.</text>
</comment>
<dbReference type="InterPro" id="IPR005886">
    <property type="entry name" value="UDP_G4E"/>
</dbReference>
<evidence type="ECO:0000256" key="1">
    <source>
        <dbReference type="ARBA" id="ARBA00000083"/>
    </source>
</evidence>
<dbReference type="GO" id="GO:0033499">
    <property type="term" value="P:galactose catabolic process via UDP-galactose, Leloir pathway"/>
    <property type="evidence" value="ECO:0007669"/>
    <property type="project" value="TreeGrafter"/>
</dbReference>
<evidence type="ECO:0000256" key="3">
    <source>
        <dbReference type="ARBA" id="ARBA00004947"/>
    </source>
</evidence>
<evidence type="ECO:0000256" key="8">
    <source>
        <dbReference type="ARBA" id="ARBA00023235"/>
    </source>
</evidence>
<dbReference type="PANTHER" id="PTHR43725:SF53">
    <property type="entry name" value="UDP-ARABINOSE 4-EPIMERASE 1"/>
    <property type="match status" value="1"/>
</dbReference>
<protein>
    <recommendedName>
        <fullName evidence="6 10">UDP-glucose 4-epimerase</fullName>
        <ecNumber evidence="5 10">5.1.3.2</ecNumber>
    </recommendedName>
</protein>
<comment type="pathway">
    <text evidence="3 10">Carbohydrate metabolism; galactose metabolism.</text>
</comment>
<dbReference type="Pfam" id="PF01370">
    <property type="entry name" value="Epimerase"/>
    <property type="match status" value="1"/>
</dbReference>
<evidence type="ECO:0000256" key="7">
    <source>
        <dbReference type="ARBA" id="ARBA00023027"/>
    </source>
</evidence>
<dbReference type="InterPro" id="IPR036291">
    <property type="entry name" value="NAD(P)-bd_dom_sf"/>
</dbReference>
<evidence type="ECO:0000313" key="13">
    <source>
        <dbReference type="Proteomes" id="UP000753908"/>
    </source>
</evidence>
<proteinExistence type="inferred from homology"/>
<keyword evidence="8 10" id="KW-0413">Isomerase</keyword>
<sequence length="332" mass="36638">MENPTILVTGGAGYIGSHAVLALRDAGYEVVILDNLVYGHRDLVETALKVEIIQGDIGDRVLLDQLFKTREFAAVMHFAAYAYVGESVSHPAKYYRNNVVGTLTLLEAMCEAGIKNFVFSSTCATYGVPQQIPISENQPQQPINPYGMTKLMVEQILSDFDHAYGLRSVRFRYFNAAGADPQGRLGEDHEPETHLIPLVLLTAMGKRESISVFGTDYDTPDGTCIRDYIHVTDLAQAHILGLEHLLKGGSTEVFNLGNGKGFSIQQVIEAARVVTGRPIPVTLADRRPGDPPSLVGSGEKAQRILGWQPQYADLETILKHAWQWHQKRHESV</sequence>
<evidence type="ECO:0000256" key="6">
    <source>
        <dbReference type="ARBA" id="ARBA00018569"/>
    </source>
</evidence>
<reference evidence="12" key="1">
    <citation type="submission" date="2021-05" db="EMBL/GenBank/DDBJ databases">
        <authorList>
            <person name="Pietrasiak N."/>
            <person name="Ward R."/>
            <person name="Stajich J.E."/>
            <person name="Kurbessoian T."/>
        </authorList>
    </citation>
    <scope>NUCLEOTIDE SEQUENCE</scope>
    <source>
        <strain evidence="12">CPER-KK1</strain>
    </source>
</reference>
<dbReference type="GO" id="GO:0003978">
    <property type="term" value="F:UDP-glucose 4-epimerase activity"/>
    <property type="evidence" value="ECO:0007669"/>
    <property type="project" value="UniProtKB-UniRule"/>
</dbReference>
<evidence type="ECO:0000256" key="5">
    <source>
        <dbReference type="ARBA" id="ARBA00013189"/>
    </source>
</evidence>
<dbReference type="NCBIfam" id="TIGR01179">
    <property type="entry name" value="galE"/>
    <property type="match status" value="1"/>
</dbReference>
<dbReference type="PANTHER" id="PTHR43725">
    <property type="entry name" value="UDP-GLUCOSE 4-EPIMERASE"/>
    <property type="match status" value="1"/>
</dbReference>
<dbReference type="InterPro" id="IPR001509">
    <property type="entry name" value="Epimerase_deHydtase"/>
</dbReference>
<comment type="caution">
    <text evidence="12">The sequence shown here is derived from an EMBL/GenBank/DDBJ whole genome shotgun (WGS) entry which is preliminary data.</text>
</comment>
<comment type="catalytic activity">
    <reaction evidence="1 10">
        <text>UDP-alpha-D-glucose = UDP-alpha-D-galactose</text>
        <dbReference type="Rhea" id="RHEA:22168"/>
        <dbReference type="ChEBI" id="CHEBI:58885"/>
        <dbReference type="ChEBI" id="CHEBI:66914"/>
        <dbReference type="EC" id="5.1.3.2"/>
    </reaction>
</comment>
<dbReference type="AlphaFoldDB" id="A0A951U9M8"/>
<evidence type="ECO:0000313" key="12">
    <source>
        <dbReference type="EMBL" id="MBW4545070.1"/>
    </source>
</evidence>
<dbReference type="SUPFAM" id="SSF51735">
    <property type="entry name" value="NAD(P)-binding Rossmann-fold domains"/>
    <property type="match status" value="1"/>
</dbReference>
<evidence type="ECO:0000259" key="11">
    <source>
        <dbReference type="Pfam" id="PF01370"/>
    </source>
</evidence>
<evidence type="ECO:0000256" key="2">
    <source>
        <dbReference type="ARBA" id="ARBA00001911"/>
    </source>
</evidence>
<dbReference type="Gene3D" id="3.90.25.10">
    <property type="entry name" value="UDP-galactose 4-epimerase, domain 1"/>
    <property type="match status" value="1"/>
</dbReference>
<evidence type="ECO:0000256" key="10">
    <source>
        <dbReference type="RuleBase" id="RU366046"/>
    </source>
</evidence>
<comment type="similarity">
    <text evidence="4 10">Belongs to the NAD(P)-dependent epimerase/dehydratase family.</text>
</comment>
<evidence type="ECO:0000256" key="9">
    <source>
        <dbReference type="ARBA" id="ARBA00023277"/>
    </source>
</evidence>
<keyword evidence="9 10" id="KW-0119">Carbohydrate metabolism</keyword>
<dbReference type="Gene3D" id="3.40.50.720">
    <property type="entry name" value="NAD(P)-binding Rossmann-like Domain"/>
    <property type="match status" value="1"/>
</dbReference>
<dbReference type="Proteomes" id="UP000753908">
    <property type="component" value="Unassembled WGS sequence"/>
</dbReference>
<comment type="cofactor">
    <cofactor evidence="2 10">
        <name>NAD(+)</name>
        <dbReference type="ChEBI" id="CHEBI:57540"/>
    </cofactor>
</comment>
<gene>
    <name evidence="12" type="primary">galE</name>
    <name evidence="12" type="ORF">KME25_11575</name>
</gene>